<dbReference type="PANTHER" id="PTHR31225">
    <property type="entry name" value="OS04G0344100 PROTEIN-RELATED"/>
    <property type="match status" value="1"/>
</dbReference>
<comment type="caution">
    <text evidence="2">The sequence shown here is derived from an EMBL/GenBank/DDBJ whole genome shotgun (WGS) entry which is preliminary data.</text>
</comment>
<evidence type="ECO:0000313" key="3">
    <source>
        <dbReference type="Proteomes" id="UP000823388"/>
    </source>
</evidence>
<organism evidence="2 3">
    <name type="scientific">Panicum virgatum</name>
    <name type="common">Blackwell switchgrass</name>
    <dbReference type="NCBI Taxonomy" id="38727"/>
    <lineage>
        <taxon>Eukaryota</taxon>
        <taxon>Viridiplantae</taxon>
        <taxon>Streptophyta</taxon>
        <taxon>Embryophyta</taxon>
        <taxon>Tracheophyta</taxon>
        <taxon>Spermatophyta</taxon>
        <taxon>Magnoliopsida</taxon>
        <taxon>Liliopsida</taxon>
        <taxon>Poales</taxon>
        <taxon>Poaceae</taxon>
        <taxon>PACMAD clade</taxon>
        <taxon>Panicoideae</taxon>
        <taxon>Panicodae</taxon>
        <taxon>Paniceae</taxon>
        <taxon>Panicinae</taxon>
        <taxon>Panicum</taxon>
        <taxon>Panicum sect. Hiantes</taxon>
    </lineage>
</organism>
<dbReference type="Gene3D" id="1.10.600.10">
    <property type="entry name" value="Farnesyl Diphosphate Synthase"/>
    <property type="match status" value="1"/>
</dbReference>
<dbReference type="PANTHER" id="PTHR31225:SF63">
    <property type="entry name" value="BETA-SELINENE SYNTHASE"/>
    <property type="match status" value="1"/>
</dbReference>
<evidence type="ECO:0000313" key="2">
    <source>
        <dbReference type="EMBL" id="KAG2562230.1"/>
    </source>
</evidence>
<evidence type="ECO:0000259" key="1">
    <source>
        <dbReference type="Pfam" id="PF01397"/>
    </source>
</evidence>
<name>A0A8T0PKT5_PANVG</name>
<proteinExistence type="predicted"/>
<dbReference type="Gene3D" id="1.50.10.130">
    <property type="entry name" value="Terpene synthase, N-terminal domain"/>
    <property type="match status" value="1"/>
</dbReference>
<gene>
    <name evidence="2" type="ORF">PVAP13_8KG252603</name>
</gene>
<dbReference type="EMBL" id="CM029051">
    <property type="protein sequence ID" value="KAG2562230.1"/>
    <property type="molecule type" value="Genomic_DNA"/>
</dbReference>
<keyword evidence="3" id="KW-1185">Reference proteome</keyword>
<dbReference type="Proteomes" id="UP000823388">
    <property type="component" value="Chromosome 8K"/>
</dbReference>
<accession>A0A8T0PKT5</accession>
<dbReference type="SUPFAM" id="SSF48239">
    <property type="entry name" value="Terpenoid cyclases/Protein prenyltransferases"/>
    <property type="match status" value="1"/>
</dbReference>
<dbReference type="InterPro" id="IPR036965">
    <property type="entry name" value="Terpene_synth_N_sf"/>
</dbReference>
<dbReference type="GO" id="GO:0016114">
    <property type="term" value="P:terpenoid biosynthetic process"/>
    <property type="evidence" value="ECO:0007669"/>
    <property type="project" value="InterPro"/>
</dbReference>
<dbReference type="InterPro" id="IPR008930">
    <property type="entry name" value="Terpenoid_cyclase/PrenylTrfase"/>
</dbReference>
<dbReference type="InterPro" id="IPR050148">
    <property type="entry name" value="Terpene_synthase-like"/>
</dbReference>
<dbReference type="GO" id="GO:0010333">
    <property type="term" value="F:terpene synthase activity"/>
    <property type="evidence" value="ECO:0007669"/>
    <property type="project" value="InterPro"/>
</dbReference>
<sequence>MSSAIKATSPVIQKIGSPMETIATTGAEDCPFEPSLWDDFFVTYAPSISQRSEKWMRERAAHLKKEVRRMFDAHNGLSVTNALILVDVLERLGIDNHFEEEICAVLCRVHSEKQEFDNSKELHIVALRFRLLRQHGFFVSTDVFNKFKEGC</sequence>
<dbReference type="InterPro" id="IPR001906">
    <property type="entry name" value="Terpene_synth_N"/>
</dbReference>
<dbReference type="Pfam" id="PF01397">
    <property type="entry name" value="Terpene_synth"/>
    <property type="match status" value="1"/>
</dbReference>
<reference evidence="2" key="1">
    <citation type="submission" date="2020-05" db="EMBL/GenBank/DDBJ databases">
        <title>WGS assembly of Panicum virgatum.</title>
        <authorList>
            <person name="Lovell J.T."/>
            <person name="Jenkins J."/>
            <person name="Shu S."/>
            <person name="Juenger T.E."/>
            <person name="Schmutz J."/>
        </authorList>
    </citation>
    <scope>NUCLEOTIDE SEQUENCE</scope>
    <source>
        <strain evidence="2">AP13</strain>
    </source>
</reference>
<protein>
    <recommendedName>
        <fullName evidence="1">Terpene synthase N-terminal domain-containing protein</fullName>
    </recommendedName>
</protein>
<dbReference type="InterPro" id="IPR008949">
    <property type="entry name" value="Isoprenoid_synthase_dom_sf"/>
</dbReference>
<feature type="domain" description="Terpene synthase N-terminal" evidence="1">
    <location>
        <begin position="36"/>
        <end position="149"/>
    </location>
</feature>
<dbReference type="AlphaFoldDB" id="A0A8T0PKT5"/>